<feature type="transmembrane region" description="Helical" evidence="3">
    <location>
        <begin position="6"/>
        <end position="25"/>
    </location>
</feature>
<dbReference type="GO" id="GO:0006508">
    <property type="term" value="P:proteolysis"/>
    <property type="evidence" value="ECO:0007669"/>
    <property type="project" value="InterPro"/>
</dbReference>
<dbReference type="PANTHER" id="PTHR24250">
    <property type="entry name" value="CHYMOTRYPSIN-RELATED"/>
    <property type="match status" value="1"/>
</dbReference>
<accession>A0A8B8ICJ8</accession>
<keyword evidence="5" id="KW-1185">Reference proteome</keyword>
<dbReference type="GO" id="GO:0004252">
    <property type="term" value="F:serine-type endopeptidase activity"/>
    <property type="evidence" value="ECO:0007669"/>
    <property type="project" value="InterPro"/>
</dbReference>
<dbReference type="Gene3D" id="2.40.10.10">
    <property type="entry name" value="Trypsin-like serine proteases"/>
    <property type="match status" value="1"/>
</dbReference>
<keyword evidence="3" id="KW-0472">Membrane</keyword>
<keyword evidence="2" id="KW-0175">Coiled coil</keyword>
<feature type="coiled-coil region" evidence="2">
    <location>
        <begin position="300"/>
        <end position="327"/>
    </location>
</feature>
<dbReference type="PROSITE" id="PS50890">
    <property type="entry name" value="PUA"/>
    <property type="match status" value="1"/>
</dbReference>
<dbReference type="GeneID" id="113399142"/>
<dbReference type="InterPro" id="IPR043504">
    <property type="entry name" value="Peptidase_S1_PA_chymotrypsin"/>
</dbReference>
<dbReference type="AlphaFoldDB" id="A0A8B8ICJ8"/>
<dbReference type="InterPro" id="IPR009003">
    <property type="entry name" value="Peptidase_S1_PA"/>
</dbReference>
<evidence type="ECO:0000259" key="4">
    <source>
        <dbReference type="PROSITE" id="PS50240"/>
    </source>
</evidence>
<keyword evidence="1" id="KW-1015">Disulfide bond</keyword>
<keyword evidence="3" id="KW-1133">Transmembrane helix</keyword>
<protein>
    <submittedName>
        <fullName evidence="6">Uncharacterized protein LOC113399142 isoform X1</fullName>
    </submittedName>
</protein>
<dbReference type="PANTHER" id="PTHR24250:SF27">
    <property type="entry name" value="ELASTASE 2 LIKE"/>
    <property type="match status" value="1"/>
</dbReference>
<evidence type="ECO:0000256" key="2">
    <source>
        <dbReference type="SAM" id="Coils"/>
    </source>
</evidence>
<evidence type="ECO:0000313" key="5">
    <source>
        <dbReference type="Proteomes" id="UP001652626"/>
    </source>
</evidence>
<feature type="domain" description="Peptidase S1" evidence="4">
    <location>
        <begin position="562"/>
        <end position="787"/>
    </location>
</feature>
<dbReference type="InterPro" id="IPR001254">
    <property type="entry name" value="Trypsin_dom"/>
</dbReference>
<dbReference type="RefSeq" id="XP_026493987.2">
    <property type="nucleotide sequence ID" value="XM_026638202.2"/>
</dbReference>
<dbReference type="PROSITE" id="PS50240">
    <property type="entry name" value="TRYPSIN_DOM"/>
    <property type="match status" value="1"/>
</dbReference>
<dbReference type="Pfam" id="PF00089">
    <property type="entry name" value="Trypsin"/>
    <property type="match status" value="1"/>
</dbReference>
<keyword evidence="3" id="KW-0812">Transmembrane</keyword>
<dbReference type="OMA" id="EFWWLHE"/>
<evidence type="ECO:0000256" key="1">
    <source>
        <dbReference type="ARBA" id="ARBA00023157"/>
    </source>
</evidence>
<dbReference type="Proteomes" id="UP001652626">
    <property type="component" value="Chromosome 15"/>
</dbReference>
<sequence>MQHPVLLNLAYHLLSAVFICIHSAVNTFKMFSYIFIVILLLESVSSQINGEFWWLHNKASELRQVEAPPPKFDDITEIETDESVKVVFKDNDLSSKEMRKFEKSKDISMNQGKRLSVIYFQDKSELSKPAFIEDNTFNNIKTKNNITVLKENDKNIFNSLSRKESYILNNKSQNDGDEFVFVFPKSNEILLEDNTSSPIDSYMTNPHNILKKPNTILNDKVWFEEETKLSESESICTFITKQECIRNNGTIHTPGNCRSFHRNSIFSTRKLCCILPLTSNISSRTRQSNNYNKLKRYKRSNAIENLNVALKQRNALLERRQNTLKAQTPKLTATTVRSKPSNKIATPEYVDPYWNVKNSKFRNPGLQSSMSTDYQNTKYDYNNPEYVEDYAVELPKPGLVGLYSDREDSRRQTSWKTKNMNKGIYYDVTDSVSDEDGESDFPFGYSTFDPRLGDRVSTDNPRRVNRKPQRLILSTEDNNDSESQIINFHATPDFHVLDGFKLINLGKNKNRYVRKTTEQLYDNDEDIISSFDLTTSKTTVSNEDYIDGIDLSQQIYKKCGKIIKKPAFDMNFEKYVAEGGCDPWLAFVVLTKRMQSILCYATIIHQRAAVTAADCVHGKSPGEITTISGVWDLKANKEVSQTRMSTVYTHLFKPGELDNNLALLHWKRPLKIEPNVQPACLSDPHVGDDCYFVGWGGYDQALQPQPQRQHATILTPQNCNQKVSAPDVDIPTGAFCASVKTRGTVTGIGGPLLCKNNDRISIVGVAVYREDIVLLLSTFDWIITALQELHIN</sequence>
<gene>
    <name evidence="6" type="primary">LOC113399142</name>
</gene>
<reference evidence="6" key="1">
    <citation type="submission" date="2025-08" db="UniProtKB">
        <authorList>
            <consortium name="RefSeq"/>
        </authorList>
    </citation>
    <scope>IDENTIFICATION</scope>
    <source>
        <tissue evidence="6">Whole body</tissue>
    </source>
</reference>
<name>A0A8B8ICJ8_VANTA</name>
<evidence type="ECO:0000256" key="3">
    <source>
        <dbReference type="SAM" id="Phobius"/>
    </source>
</evidence>
<evidence type="ECO:0000313" key="6">
    <source>
        <dbReference type="RefSeq" id="XP_026493987.2"/>
    </source>
</evidence>
<organism evidence="5 6">
    <name type="scientific">Vanessa tameamea</name>
    <name type="common">Kamehameha butterfly</name>
    <dbReference type="NCBI Taxonomy" id="334116"/>
    <lineage>
        <taxon>Eukaryota</taxon>
        <taxon>Metazoa</taxon>
        <taxon>Ecdysozoa</taxon>
        <taxon>Arthropoda</taxon>
        <taxon>Hexapoda</taxon>
        <taxon>Insecta</taxon>
        <taxon>Pterygota</taxon>
        <taxon>Neoptera</taxon>
        <taxon>Endopterygota</taxon>
        <taxon>Lepidoptera</taxon>
        <taxon>Glossata</taxon>
        <taxon>Ditrysia</taxon>
        <taxon>Papilionoidea</taxon>
        <taxon>Nymphalidae</taxon>
        <taxon>Nymphalinae</taxon>
        <taxon>Vanessa</taxon>
    </lineage>
</organism>
<dbReference type="SMART" id="SM00020">
    <property type="entry name" value="Tryp_SPc"/>
    <property type="match status" value="1"/>
</dbReference>
<proteinExistence type="predicted"/>
<dbReference type="SUPFAM" id="SSF50494">
    <property type="entry name" value="Trypsin-like serine proteases"/>
    <property type="match status" value="1"/>
</dbReference>
<dbReference type="OrthoDB" id="6732254at2759"/>